<dbReference type="PROSITE" id="PS50084">
    <property type="entry name" value="KH_TYPE_1"/>
    <property type="match status" value="1"/>
</dbReference>
<name>A0A2U3KGU6_9BACT</name>
<evidence type="ECO:0000256" key="2">
    <source>
        <dbReference type="ARBA" id="ARBA00022884"/>
    </source>
</evidence>
<accession>A0A2U3KGU6</accession>
<evidence type="ECO:0000313" key="4">
    <source>
        <dbReference type="EMBL" id="SPF38878.1"/>
    </source>
</evidence>
<dbReference type="AlphaFoldDB" id="A0A2U3KGU6"/>
<dbReference type="OrthoDB" id="9812389at2"/>
<keyword evidence="1 3" id="KW-0963">Cytoplasm</keyword>
<dbReference type="PANTHER" id="PTHR34654">
    <property type="entry name" value="UPF0109 PROTEIN SCO5592"/>
    <property type="match status" value="1"/>
</dbReference>
<comment type="subcellular location">
    <subcellularLocation>
        <location evidence="3">Cytoplasm</location>
    </subcellularLocation>
</comment>
<dbReference type="InterPro" id="IPR015946">
    <property type="entry name" value="KH_dom-like_a/b"/>
</dbReference>
<evidence type="ECO:0000256" key="3">
    <source>
        <dbReference type="HAMAP-Rule" id="MF_00088"/>
    </source>
</evidence>
<comment type="subunit">
    <text evidence="3">Forms a complex with KhpB.</text>
</comment>
<dbReference type="SUPFAM" id="SSF54814">
    <property type="entry name" value="Prokaryotic type KH domain (KH-domain type II)"/>
    <property type="match status" value="1"/>
</dbReference>
<dbReference type="PANTHER" id="PTHR34654:SF1">
    <property type="entry name" value="RNA-BINDING PROTEIN KHPA"/>
    <property type="match status" value="1"/>
</dbReference>
<reference evidence="5" key="1">
    <citation type="submission" date="2018-02" db="EMBL/GenBank/DDBJ databases">
        <authorList>
            <person name="Hausmann B."/>
        </authorList>
    </citation>
    <scope>NUCLEOTIDE SEQUENCE [LARGE SCALE GENOMIC DNA]</scope>
    <source>
        <strain evidence="5">Peat soil MAG SbA1</strain>
    </source>
</reference>
<proteinExistence type="inferred from homology"/>
<evidence type="ECO:0000313" key="5">
    <source>
        <dbReference type="Proteomes" id="UP000238701"/>
    </source>
</evidence>
<sequence length="80" mass="8820">MTEPSADVRVLIELIAKALVDAPDEVFVEQFDDGVIELEVAESDVGKVIGRQGRTARAFRSLLSAAGHRAHKRYTLEIIE</sequence>
<dbReference type="Gene3D" id="3.30.300.20">
    <property type="match status" value="1"/>
</dbReference>
<protein>
    <recommendedName>
        <fullName evidence="3">RNA-binding protein KhpA</fullName>
    </recommendedName>
    <alternativeName>
        <fullName evidence="3">KH-domain protein A</fullName>
    </alternativeName>
</protein>
<evidence type="ECO:0000256" key="1">
    <source>
        <dbReference type="ARBA" id="ARBA00022490"/>
    </source>
</evidence>
<dbReference type="Proteomes" id="UP000238701">
    <property type="component" value="Unassembled WGS sequence"/>
</dbReference>
<dbReference type="CDD" id="cd22533">
    <property type="entry name" value="KH-II_YlqC-like"/>
    <property type="match status" value="1"/>
</dbReference>
<gene>
    <name evidence="3" type="primary">khpA</name>
    <name evidence="4" type="ORF">SBA1_210024</name>
</gene>
<dbReference type="GO" id="GO:0071555">
    <property type="term" value="P:cell wall organization"/>
    <property type="evidence" value="ECO:0007669"/>
    <property type="project" value="UniProtKB-KW"/>
</dbReference>
<keyword evidence="3" id="KW-0961">Cell wall biogenesis/degradation</keyword>
<dbReference type="Pfam" id="PF13083">
    <property type="entry name" value="KH_KhpA-B"/>
    <property type="match status" value="1"/>
</dbReference>
<dbReference type="GO" id="GO:0003723">
    <property type="term" value="F:RNA binding"/>
    <property type="evidence" value="ECO:0007669"/>
    <property type="project" value="UniProtKB-UniRule"/>
</dbReference>
<dbReference type="InterPro" id="IPR009019">
    <property type="entry name" value="KH_sf_prok-type"/>
</dbReference>
<keyword evidence="2 3" id="KW-0694">RNA-binding</keyword>
<organism evidence="4 5">
    <name type="scientific">Candidatus Sulfotelmatobacter kueseliae</name>
    <dbReference type="NCBI Taxonomy" id="2042962"/>
    <lineage>
        <taxon>Bacteria</taxon>
        <taxon>Pseudomonadati</taxon>
        <taxon>Acidobacteriota</taxon>
        <taxon>Terriglobia</taxon>
        <taxon>Terriglobales</taxon>
        <taxon>Candidatus Korobacteraceae</taxon>
        <taxon>Candidatus Sulfotelmatobacter</taxon>
    </lineage>
</organism>
<dbReference type="GO" id="GO:0009252">
    <property type="term" value="P:peptidoglycan biosynthetic process"/>
    <property type="evidence" value="ECO:0007669"/>
    <property type="project" value="UniProtKB-UniRule"/>
</dbReference>
<dbReference type="EMBL" id="OMOD01000113">
    <property type="protein sequence ID" value="SPF38878.1"/>
    <property type="molecule type" value="Genomic_DNA"/>
</dbReference>
<comment type="similarity">
    <text evidence="3">Belongs to the KhpA RNA-binding protein family.</text>
</comment>
<dbReference type="GO" id="GO:0005737">
    <property type="term" value="C:cytoplasm"/>
    <property type="evidence" value="ECO:0007669"/>
    <property type="project" value="UniProtKB-SubCell"/>
</dbReference>
<keyword evidence="3" id="KW-0143">Chaperone</keyword>
<dbReference type="GO" id="GO:0008360">
    <property type="term" value="P:regulation of cell shape"/>
    <property type="evidence" value="ECO:0007669"/>
    <property type="project" value="UniProtKB-KW"/>
</dbReference>
<comment type="function">
    <text evidence="3">A probable RNA chaperone. Forms a complex with KhpB which binds to cellular RNA and controls its expression. Plays a role in peptidoglycan (PG) homeostasis and cell length regulation.</text>
</comment>
<dbReference type="HAMAP" id="MF_00088">
    <property type="entry name" value="KhpA"/>
    <property type="match status" value="1"/>
</dbReference>
<keyword evidence="3" id="KW-0133">Cell shape</keyword>
<dbReference type="InterPro" id="IPR020627">
    <property type="entry name" value="KhpA"/>
</dbReference>